<dbReference type="EMBL" id="KN835835">
    <property type="protein sequence ID" value="KIK33962.1"/>
    <property type="molecule type" value="Genomic_DNA"/>
</dbReference>
<proteinExistence type="predicted"/>
<sequence length="179" mass="20696">MPLKYQNKQQRHEARLKSKRKCYERHKLDERLKSRARWRKHVGATVATQHLLARLDLIWLNLGYQPGHSQYSVLSTQSLMLVREVDDEGWQVVRPHYEHMVTEAQELLSEARDLLASALHAEGACTDHLISRSATAVDAVELHCDAWDEALSLMDNNADTYFEALVSDQLVWQKALQPR</sequence>
<accession>A0A0D0AIA3</accession>
<dbReference type="InParanoid" id="A0A0D0AIA3"/>
<dbReference type="HOGENOM" id="CLU_1548630_0_0_1"/>
<keyword evidence="2" id="KW-1185">Reference proteome</keyword>
<evidence type="ECO:0000313" key="2">
    <source>
        <dbReference type="Proteomes" id="UP000054485"/>
    </source>
</evidence>
<evidence type="ECO:0000313" key="1">
    <source>
        <dbReference type="EMBL" id="KIK33962.1"/>
    </source>
</evidence>
<reference evidence="1 2" key="1">
    <citation type="submission" date="2014-04" db="EMBL/GenBank/DDBJ databases">
        <authorList>
            <consortium name="DOE Joint Genome Institute"/>
            <person name="Kuo A."/>
            <person name="Ruytinx J."/>
            <person name="Rineau F."/>
            <person name="Colpaert J."/>
            <person name="Kohler A."/>
            <person name="Nagy L.G."/>
            <person name="Floudas D."/>
            <person name="Copeland A."/>
            <person name="Barry K.W."/>
            <person name="Cichocki N."/>
            <person name="Veneault-Fourrey C."/>
            <person name="LaButti K."/>
            <person name="Lindquist E.A."/>
            <person name="Lipzen A."/>
            <person name="Lundell T."/>
            <person name="Morin E."/>
            <person name="Murat C."/>
            <person name="Sun H."/>
            <person name="Tunlid A."/>
            <person name="Henrissat B."/>
            <person name="Grigoriev I.V."/>
            <person name="Hibbett D.S."/>
            <person name="Martin F."/>
            <person name="Nordberg H.P."/>
            <person name="Cantor M.N."/>
            <person name="Hua S.X."/>
        </authorList>
    </citation>
    <scope>NUCLEOTIDE SEQUENCE [LARGE SCALE GENOMIC DNA]</scope>
    <source>
        <strain evidence="1 2">UH-Slu-Lm8-n1</strain>
    </source>
</reference>
<protein>
    <submittedName>
        <fullName evidence="1">Uncharacterized protein</fullName>
    </submittedName>
</protein>
<name>A0A0D0AIA3_9AGAM</name>
<reference evidence="2" key="2">
    <citation type="submission" date="2015-01" db="EMBL/GenBank/DDBJ databases">
        <title>Evolutionary Origins and Diversification of the Mycorrhizal Mutualists.</title>
        <authorList>
            <consortium name="DOE Joint Genome Institute"/>
            <consortium name="Mycorrhizal Genomics Consortium"/>
            <person name="Kohler A."/>
            <person name="Kuo A."/>
            <person name="Nagy L.G."/>
            <person name="Floudas D."/>
            <person name="Copeland A."/>
            <person name="Barry K.W."/>
            <person name="Cichocki N."/>
            <person name="Veneault-Fourrey C."/>
            <person name="LaButti K."/>
            <person name="Lindquist E.A."/>
            <person name="Lipzen A."/>
            <person name="Lundell T."/>
            <person name="Morin E."/>
            <person name="Murat C."/>
            <person name="Riley R."/>
            <person name="Ohm R."/>
            <person name="Sun H."/>
            <person name="Tunlid A."/>
            <person name="Henrissat B."/>
            <person name="Grigoriev I.V."/>
            <person name="Hibbett D.S."/>
            <person name="Martin F."/>
        </authorList>
    </citation>
    <scope>NUCLEOTIDE SEQUENCE [LARGE SCALE GENOMIC DNA]</scope>
    <source>
        <strain evidence="2">UH-Slu-Lm8-n1</strain>
    </source>
</reference>
<gene>
    <name evidence="1" type="ORF">CY34DRAFT_18042</name>
</gene>
<organism evidence="1 2">
    <name type="scientific">Suillus luteus UH-Slu-Lm8-n1</name>
    <dbReference type="NCBI Taxonomy" id="930992"/>
    <lineage>
        <taxon>Eukaryota</taxon>
        <taxon>Fungi</taxon>
        <taxon>Dikarya</taxon>
        <taxon>Basidiomycota</taxon>
        <taxon>Agaricomycotina</taxon>
        <taxon>Agaricomycetes</taxon>
        <taxon>Agaricomycetidae</taxon>
        <taxon>Boletales</taxon>
        <taxon>Suillineae</taxon>
        <taxon>Suillaceae</taxon>
        <taxon>Suillus</taxon>
    </lineage>
</organism>
<dbReference type="AlphaFoldDB" id="A0A0D0AIA3"/>
<dbReference type="OrthoDB" id="2607155at2759"/>
<dbReference type="Proteomes" id="UP000054485">
    <property type="component" value="Unassembled WGS sequence"/>
</dbReference>